<evidence type="ECO:0000256" key="2">
    <source>
        <dbReference type="ARBA" id="ARBA00004742"/>
    </source>
</evidence>
<dbReference type="GO" id="GO:0006096">
    <property type="term" value="P:glycolytic process"/>
    <property type="evidence" value="ECO:0007669"/>
    <property type="project" value="UniProtKB-UniRule"/>
</dbReference>
<evidence type="ECO:0000256" key="10">
    <source>
        <dbReference type="ARBA" id="ARBA00023152"/>
    </source>
</evidence>
<keyword evidence="10 13" id="KW-0324">Glycolysis</keyword>
<comment type="function">
    <text evidence="12 13">Involved in the gluconeogenesis. Catalyzes stereospecifically the conversion of dihydroxyacetone phosphate (DHAP) to D-glyceraldehyde-3-phosphate (G3P).</text>
</comment>
<dbReference type="Proteomes" id="UP000199046">
    <property type="component" value="Unassembled WGS sequence"/>
</dbReference>
<dbReference type="GO" id="GO:0019563">
    <property type="term" value="P:glycerol catabolic process"/>
    <property type="evidence" value="ECO:0007669"/>
    <property type="project" value="TreeGrafter"/>
</dbReference>
<dbReference type="AlphaFoldDB" id="A0A1I1MWJ1"/>
<dbReference type="InterPro" id="IPR000652">
    <property type="entry name" value="Triosephosphate_isomerase"/>
</dbReference>
<evidence type="ECO:0000256" key="13">
    <source>
        <dbReference type="HAMAP-Rule" id="MF_00147"/>
    </source>
</evidence>
<comment type="catalytic activity">
    <reaction evidence="1 13 14">
        <text>D-glyceraldehyde 3-phosphate = dihydroxyacetone phosphate</text>
        <dbReference type="Rhea" id="RHEA:18585"/>
        <dbReference type="ChEBI" id="CHEBI:57642"/>
        <dbReference type="ChEBI" id="CHEBI:59776"/>
        <dbReference type="EC" id="5.3.1.1"/>
    </reaction>
</comment>
<reference evidence="16" key="1">
    <citation type="submission" date="2016-10" db="EMBL/GenBank/DDBJ databases">
        <authorList>
            <person name="Varghese N."/>
            <person name="Submissions S."/>
        </authorList>
    </citation>
    <scope>NUCLEOTIDE SEQUENCE [LARGE SCALE GENOMIC DNA]</scope>
    <source>
        <strain evidence="16">DSM 23439</strain>
    </source>
</reference>
<evidence type="ECO:0000256" key="7">
    <source>
        <dbReference type="ARBA" id="ARBA00019397"/>
    </source>
</evidence>
<feature type="binding site" evidence="13">
    <location>
        <position position="172"/>
    </location>
    <ligand>
        <name>substrate</name>
    </ligand>
</feature>
<keyword evidence="9 13" id="KW-0963">Cytoplasm</keyword>
<comment type="subunit">
    <text evidence="5 13 14">Homodimer.</text>
</comment>
<dbReference type="STRING" id="402385.SAMN05421848_3193"/>
<evidence type="ECO:0000256" key="14">
    <source>
        <dbReference type="RuleBase" id="RU363013"/>
    </source>
</evidence>
<dbReference type="PROSITE" id="PS00171">
    <property type="entry name" value="TIM_1"/>
    <property type="match status" value="1"/>
</dbReference>
<evidence type="ECO:0000256" key="4">
    <source>
        <dbReference type="ARBA" id="ARBA00007422"/>
    </source>
</evidence>
<organism evidence="15 16">
    <name type="scientific">Kushneria avicenniae</name>
    <dbReference type="NCBI Taxonomy" id="402385"/>
    <lineage>
        <taxon>Bacteria</taxon>
        <taxon>Pseudomonadati</taxon>
        <taxon>Pseudomonadota</taxon>
        <taxon>Gammaproteobacteria</taxon>
        <taxon>Oceanospirillales</taxon>
        <taxon>Halomonadaceae</taxon>
        <taxon>Kushneria</taxon>
    </lineage>
</organism>
<dbReference type="SUPFAM" id="SSF51351">
    <property type="entry name" value="Triosephosphate isomerase (TIM)"/>
    <property type="match status" value="1"/>
</dbReference>
<feature type="binding site" evidence="13">
    <location>
        <begin position="9"/>
        <end position="11"/>
    </location>
    <ligand>
        <name>substrate</name>
    </ligand>
</feature>
<comment type="pathway">
    <text evidence="3">Carbohydrate metabolism; erythritol degradation.</text>
</comment>
<dbReference type="HAMAP" id="MF_00147_B">
    <property type="entry name" value="TIM_B"/>
    <property type="match status" value="1"/>
</dbReference>
<proteinExistence type="inferred from homology"/>
<dbReference type="GO" id="GO:0006094">
    <property type="term" value="P:gluconeogenesis"/>
    <property type="evidence" value="ECO:0007669"/>
    <property type="project" value="UniProtKB-UniRule"/>
</dbReference>
<dbReference type="OrthoDB" id="9809429at2"/>
<evidence type="ECO:0000256" key="9">
    <source>
        <dbReference type="ARBA" id="ARBA00022490"/>
    </source>
</evidence>
<dbReference type="GO" id="GO:0005829">
    <property type="term" value="C:cytosol"/>
    <property type="evidence" value="ECO:0007669"/>
    <property type="project" value="TreeGrafter"/>
</dbReference>
<comment type="pathway">
    <text evidence="2 13 14">Carbohydrate biosynthesis; gluconeogenesis.</text>
</comment>
<accession>A0A1I1MWJ1</accession>
<dbReference type="UniPathway" id="UPA00138"/>
<dbReference type="CDD" id="cd00311">
    <property type="entry name" value="TIM"/>
    <property type="match status" value="1"/>
</dbReference>
<dbReference type="FunFam" id="3.20.20.70:FF:000020">
    <property type="entry name" value="Triosephosphate isomerase"/>
    <property type="match status" value="1"/>
</dbReference>
<dbReference type="GO" id="GO:0046166">
    <property type="term" value="P:glyceraldehyde-3-phosphate biosynthetic process"/>
    <property type="evidence" value="ECO:0007669"/>
    <property type="project" value="TreeGrafter"/>
</dbReference>
<comment type="subcellular location">
    <subcellularLocation>
        <location evidence="13 14">Cytoplasm</location>
    </subcellularLocation>
</comment>
<comment type="similarity">
    <text evidence="4 13 14">Belongs to the triosephosphate isomerase family.</text>
</comment>
<keyword evidence="16" id="KW-1185">Reference proteome</keyword>
<protein>
    <recommendedName>
        <fullName evidence="7 13">Triosephosphate isomerase</fullName>
        <shortName evidence="13">TIM</shortName>
        <shortName evidence="13">TPI</shortName>
        <ecNumber evidence="6 13">5.3.1.1</ecNumber>
    </recommendedName>
    <alternativeName>
        <fullName evidence="13">Triose-phosphate isomerase</fullName>
    </alternativeName>
</protein>
<name>A0A1I1MWJ1_9GAMM</name>
<comment type="pathway">
    <text evidence="13 14">Carbohydrate degradation; glycolysis; D-glyceraldehyde 3-phosphate from glycerone phosphate: step 1/1.</text>
</comment>
<evidence type="ECO:0000256" key="6">
    <source>
        <dbReference type="ARBA" id="ARBA00011940"/>
    </source>
</evidence>
<dbReference type="InterPro" id="IPR022896">
    <property type="entry name" value="TrioseP_Isoase_bac/euk"/>
</dbReference>
<evidence type="ECO:0000256" key="3">
    <source>
        <dbReference type="ARBA" id="ARBA00004939"/>
    </source>
</evidence>
<evidence type="ECO:0000256" key="11">
    <source>
        <dbReference type="ARBA" id="ARBA00023235"/>
    </source>
</evidence>
<evidence type="ECO:0000313" key="15">
    <source>
        <dbReference type="EMBL" id="SFC89761.1"/>
    </source>
</evidence>
<evidence type="ECO:0000256" key="12">
    <source>
        <dbReference type="ARBA" id="ARBA00055680"/>
    </source>
</evidence>
<dbReference type="InterPro" id="IPR020861">
    <property type="entry name" value="Triosephosphate_isomerase_AS"/>
</dbReference>
<dbReference type="Pfam" id="PF00121">
    <property type="entry name" value="TIM"/>
    <property type="match status" value="1"/>
</dbReference>
<dbReference type="PANTHER" id="PTHR21139">
    <property type="entry name" value="TRIOSEPHOSPHATE ISOMERASE"/>
    <property type="match status" value="1"/>
</dbReference>
<keyword evidence="8 13" id="KW-0312">Gluconeogenesis</keyword>
<feature type="active site" description="Proton acceptor" evidence="13">
    <location>
        <position position="166"/>
    </location>
</feature>
<dbReference type="NCBIfam" id="TIGR00419">
    <property type="entry name" value="tim"/>
    <property type="match status" value="1"/>
</dbReference>
<dbReference type="PANTHER" id="PTHR21139:SF42">
    <property type="entry name" value="TRIOSEPHOSPHATE ISOMERASE"/>
    <property type="match status" value="1"/>
</dbReference>
<dbReference type="RefSeq" id="WP_090136052.1">
    <property type="nucleotide sequence ID" value="NZ_FOLY01000009.1"/>
</dbReference>
<dbReference type="InterPro" id="IPR013785">
    <property type="entry name" value="Aldolase_TIM"/>
</dbReference>
<feature type="active site" description="Electrophile" evidence="13">
    <location>
        <position position="94"/>
    </location>
</feature>
<dbReference type="EMBL" id="FOLY01000009">
    <property type="protein sequence ID" value="SFC89761.1"/>
    <property type="molecule type" value="Genomic_DNA"/>
</dbReference>
<dbReference type="Gene3D" id="3.20.20.70">
    <property type="entry name" value="Aldolase class I"/>
    <property type="match status" value="1"/>
</dbReference>
<feature type="binding site" evidence="13">
    <location>
        <begin position="232"/>
        <end position="233"/>
    </location>
    <ligand>
        <name>substrate</name>
    </ligand>
</feature>
<dbReference type="GO" id="GO:0004807">
    <property type="term" value="F:triose-phosphate isomerase activity"/>
    <property type="evidence" value="ECO:0007669"/>
    <property type="project" value="UniProtKB-UniRule"/>
</dbReference>
<dbReference type="InterPro" id="IPR035990">
    <property type="entry name" value="TIM_sf"/>
</dbReference>
<evidence type="ECO:0000256" key="8">
    <source>
        <dbReference type="ARBA" id="ARBA00022432"/>
    </source>
</evidence>
<dbReference type="UniPathway" id="UPA00109">
    <property type="reaction ID" value="UER00189"/>
</dbReference>
<dbReference type="PROSITE" id="PS51440">
    <property type="entry name" value="TIM_2"/>
    <property type="match status" value="1"/>
</dbReference>
<evidence type="ECO:0000313" key="16">
    <source>
        <dbReference type="Proteomes" id="UP000199046"/>
    </source>
</evidence>
<evidence type="ECO:0000256" key="5">
    <source>
        <dbReference type="ARBA" id="ARBA00011738"/>
    </source>
</evidence>
<dbReference type="EC" id="5.3.1.1" evidence="6 13"/>
<sequence>MRKPLIAGNWKMNGSPELLETMTQSLASAQISSSVDVAIIPPFTLLTSAQGLLADSPVALGAQTLHPESSGAYTGEISASMLVQCGVTCVLVGHSERRTLFGEDDQAVLARVRAALAAGLTPVLCIGETLEEREADRVESVVLGQVSAVFDALSAEERSQLVIAYEPVWAIGTGRTATPDQAQQVHAMIRAWLSDKDPALGEGMRLLYGGSMKADNAADLLSRPDIDGGLIGGASLKPDDFIAICHAAG</sequence>
<feature type="binding site" evidence="13">
    <location>
        <position position="211"/>
    </location>
    <ligand>
        <name>substrate</name>
    </ligand>
</feature>
<keyword evidence="11 13" id="KW-0413">Isomerase</keyword>
<evidence type="ECO:0000256" key="1">
    <source>
        <dbReference type="ARBA" id="ARBA00000474"/>
    </source>
</evidence>
<gene>
    <name evidence="13" type="primary">tpiA</name>
    <name evidence="15" type="ORF">SAMN05421848_3193</name>
</gene>